<sequence>MAFLLPHMRDRSRIFSLEIDNEADEDEGETQAGNEFDNNDEGQDGAKDISAETVTVPHKQNTEMKKILPRKKLPTESASSRLMQLSKIPK</sequence>
<dbReference type="AlphaFoldDB" id="A0AAW1MBY4"/>
<keyword evidence="3" id="KW-1185">Reference proteome</keyword>
<protein>
    <submittedName>
        <fullName evidence="2">Uncharacterized protein</fullName>
    </submittedName>
</protein>
<evidence type="ECO:0000313" key="3">
    <source>
        <dbReference type="Proteomes" id="UP001458880"/>
    </source>
</evidence>
<feature type="region of interest" description="Disordered" evidence="1">
    <location>
        <begin position="70"/>
        <end position="90"/>
    </location>
</feature>
<comment type="caution">
    <text evidence="2">The sequence shown here is derived from an EMBL/GenBank/DDBJ whole genome shotgun (WGS) entry which is preliminary data.</text>
</comment>
<accession>A0AAW1MBY4</accession>
<dbReference type="EMBL" id="JASPKY010000065">
    <property type="protein sequence ID" value="KAK9743847.1"/>
    <property type="molecule type" value="Genomic_DNA"/>
</dbReference>
<evidence type="ECO:0000313" key="2">
    <source>
        <dbReference type="EMBL" id="KAK9743847.1"/>
    </source>
</evidence>
<gene>
    <name evidence="2" type="ORF">QE152_g8239</name>
</gene>
<feature type="region of interest" description="Disordered" evidence="1">
    <location>
        <begin position="18"/>
        <end position="53"/>
    </location>
</feature>
<evidence type="ECO:0000256" key="1">
    <source>
        <dbReference type="SAM" id="MobiDB-lite"/>
    </source>
</evidence>
<organism evidence="2 3">
    <name type="scientific">Popillia japonica</name>
    <name type="common">Japanese beetle</name>
    <dbReference type="NCBI Taxonomy" id="7064"/>
    <lineage>
        <taxon>Eukaryota</taxon>
        <taxon>Metazoa</taxon>
        <taxon>Ecdysozoa</taxon>
        <taxon>Arthropoda</taxon>
        <taxon>Hexapoda</taxon>
        <taxon>Insecta</taxon>
        <taxon>Pterygota</taxon>
        <taxon>Neoptera</taxon>
        <taxon>Endopterygota</taxon>
        <taxon>Coleoptera</taxon>
        <taxon>Polyphaga</taxon>
        <taxon>Scarabaeiformia</taxon>
        <taxon>Scarabaeidae</taxon>
        <taxon>Rutelinae</taxon>
        <taxon>Popillia</taxon>
    </lineage>
</organism>
<name>A0AAW1MBY4_POPJA</name>
<reference evidence="2 3" key="1">
    <citation type="journal article" date="2024" name="BMC Genomics">
        <title>De novo assembly and annotation of Popillia japonica's genome with initial clues to its potential as an invasive pest.</title>
        <authorList>
            <person name="Cucini C."/>
            <person name="Boschi S."/>
            <person name="Funari R."/>
            <person name="Cardaioli E."/>
            <person name="Iannotti N."/>
            <person name="Marturano G."/>
            <person name="Paoli F."/>
            <person name="Bruttini M."/>
            <person name="Carapelli A."/>
            <person name="Frati F."/>
            <person name="Nardi F."/>
        </authorList>
    </citation>
    <scope>NUCLEOTIDE SEQUENCE [LARGE SCALE GENOMIC DNA]</scope>
    <source>
        <strain evidence="2">DMR45628</strain>
    </source>
</reference>
<proteinExistence type="predicted"/>
<feature type="compositionally biased region" description="Acidic residues" evidence="1">
    <location>
        <begin position="19"/>
        <end position="29"/>
    </location>
</feature>
<dbReference type="Proteomes" id="UP001458880">
    <property type="component" value="Unassembled WGS sequence"/>
</dbReference>